<evidence type="ECO:0000256" key="8">
    <source>
        <dbReference type="SAM" id="MobiDB-lite"/>
    </source>
</evidence>
<evidence type="ECO:0000313" key="10">
    <source>
        <dbReference type="EMBL" id="CAK4031347.1"/>
    </source>
</evidence>
<evidence type="ECO:0000256" key="7">
    <source>
        <dbReference type="ARBA" id="ARBA00076388"/>
    </source>
</evidence>
<sequence>MRGKRQKQYRKLMHKYQLTFAFREPYQVLLDAQIIIDAARCKMQLGHLLQQTLHGAIKPMITTCSIRHLYQMPPSPEKEAWIAVAKSAERRRCGHHELEAPLTELECVESVVDPKGNGTNKFRYVVASQDVEIRRKMRGVVGVPLVYISRSVMILEPMAEKSERVKEGEEKAKIKAGLKFRRGAEKRKRDDEEDDDGEEESGKAGEARDRDVEEPAKKKVKAKGPKGPNPLSVKKAKKEEPTSKNKQGDERAATRRATKADSQAADRGELAATANDESGHGVTDETRKRKRKRKPKDATAGAEATSVADGED</sequence>
<dbReference type="FunFam" id="3.40.50.1010:FF:000006">
    <property type="entry name" value="rRNA-processing protein UTP23 homolog"/>
    <property type="match status" value="1"/>
</dbReference>
<dbReference type="CDD" id="cd09865">
    <property type="entry name" value="PIN_ScUtp23p-like"/>
    <property type="match status" value="1"/>
</dbReference>
<evidence type="ECO:0000256" key="4">
    <source>
        <dbReference type="ARBA" id="ARBA00023242"/>
    </source>
</evidence>
<comment type="caution">
    <text evidence="10">The sequence shown here is derived from an EMBL/GenBank/DDBJ whole genome shotgun (WGS) entry which is preliminary data.</text>
</comment>
<reference evidence="10" key="1">
    <citation type="submission" date="2023-11" db="EMBL/GenBank/DDBJ databases">
        <authorList>
            <person name="Alioto T."/>
            <person name="Alioto T."/>
            <person name="Gomez Garrido J."/>
        </authorList>
    </citation>
    <scope>NUCLEOTIDE SEQUENCE</scope>
</reference>
<feature type="region of interest" description="Disordered" evidence="8">
    <location>
        <begin position="182"/>
        <end position="312"/>
    </location>
</feature>
<dbReference type="InterPro" id="IPR029060">
    <property type="entry name" value="PIN-like_dom_sf"/>
</dbReference>
<feature type="compositionally biased region" description="Basic and acidic residues" evidence="8">
    <location>
        <begin position="200"/>
        <end position="217"/>
    </location>
</feature>
<name>A0AAI8Z2P0_9PEZI</name>
<dbReference type="InterPro" id="IPR057776">
    <property type="entry name" value="UTP23_sensor"/>
</dbReference>
<evidence type="ECO:0000256" key="5">
    <source>
        <dbReference type="ARBA" id="ARBA00037300"/>
    </source>
</evidence>
<dbReference type="Proteomes" id="UP001296104">
    <property type="component" value="Unassembled WGS sequence"/>
</dbReference>
<dbReference type="GO" id="GO:0032040">
    <property type="term" value="C:small-subunit processome"/>
    <property type="evidence" value="ECO:0007669"/>
    <property type="project" value="InterPro"/>
</dbReference>
<dbReference type="Pfam" id="PF04900">
    <property type="entry name" value="Fcf1"/>
    <property type="match status" value="1"/>
</dbReference>
<feature type="compositionally biased region" description="Basic and acidic residues" evidence="8">
    <location>
        <begin position="277"/>
        <end position="287"/>
    </location>
</feature>
<evidence type="ECO:0000313" key="11">
    <source>
        <dbReference type="Proteomes" id="UP001296104"/>
    </source>
</evidence>
<evidence type="ECO:0000256" key="2">
    <source>
        <dbReference type="ARBA" id="ARBA00022517"/>
    </source>
</evidence>
<dbReference type="SUPFAM" id="SSF88723">
    <property type="entry name" value="PIN domain-like"/>
    <property type="match status" value="1"/>
</dbReference>
<dbReference type="InterPro" id="IPR006984">
    <property type="entry name" value="Fcf1/UTP23"/>
</dbReference>
<comment type="similarity">
    <text evidence="6">Belongs to the UTP23/FCF1 family. UTP23 subfamily.</text>
</comment>
<dbReference type="AlphaFoldDB" id="A0AAI8Z2P0"/>
<accession>A0AAI8Z2P0</accession>
<keyword evidence="2" id="KW-0690">Ribosome biogenesis</keyword>
<feature type="compositionally biased region" description="Basic and acidic residues" evidence="8">
    <location>
        <begin position="237"/>
        <end position="253"/>
    </location>
</feature>
<protein>
    <recommendedName>
        <fullName evidence="7">U three protein 23</fullName>
    </recommendedName>
</protein>
<evidence type="ECO:0000256" key="3">
    <source>
        <dbReference type="ARBA" id="ARBA00022552"/>
    </source>
</evidence>
<evidence type="ECO:0000259" key="9">
    <source>
        <dbReference type="Pfam" id="PF24779"/>
    </source>
</evidence>
<keyword evidence="3" id="KW-0698">rRNA processing</keyword>
<evidence type="ECO:0000256" key="1">
    <source>
        <dbReference type="ARBA" id="ARBA00004604"/>
    </source>
</evidence>
<organism evidence="10 11">
    <name type="scientific">Lecanosticta acicola</name>
    <dbReference type="NCBI Taxonomy" id="111012"/>
    <lineage>
        <taxon>Eukaryota</taxon>
        <taxon>Fungi</taxon>
        <taxon>Dikarya</taxon>
        <taxon>Ascomycota</taxon>
        <taxon>Pezizomycotina</taxon>
        <taxon>Dothideomycetes</taxon>
        <taxon>Dothideomycetidae</taxon>
        <taxon>Mycosphaerellales</taxon>
        <taxon>Mycosphaerellaceae</taxon>
        <taxon>Lecanosticta</taxon>
    </lineage>
</organism>
<comment type="subcellular location">
    <subcellularLocation>
        <location evidence="1">Nucleus</location>
        <location evidence="1">Nucleolus</location>
    </subcellularLocation>
</comment>
<comment type="function">
    <text evidence="5">Involved in rRNA-processing and ribosome biogenesis.</text>
</comment>
<evidence type="ECO:0000256" key="6">
    <source>
        <dbReference type="ARBA" id="ARBA00038503"/>
    </source>
</evidence>
<gene>
    <name evidence="10" type="ORF">LECACI_7A006505</name>
</gene>
<dbReference type="EMBL" id="CAVMBE010000047">
    <property type="protein sequence ID" value="CAK4031347.1"/>
    <property type="molecule type" value="Genomic_DNA"/>
</dbReference>
<dbReference type="Pfam" id="PF24779">
    <property type="entry name" value="UTP23_sensor"/>
    <property type="match status" value="1"/>
</dbReference>
<proteinExistence type="inferred from homology"/>
<keyword evidence="11" id="KW-1185">Reference proteome</keyword>
<feature type="domain" description="UTP23 sensor motif region" evidence="9">
    <location>
        <begin position="219"/>
        <end position="238"/>
    </location>
</feature>
<dbReference type="Gene3D" id="3.40.50.1010">
    <property type="entry name" value="5'-nuclease"/>
    <property type="match status" value="1"/>
</dbReference>
<dbReference type="PANTHER" id="PTHR12416">
    <property type="entry name" value="RRNA-PROCESSING PROTEIN UTP23 HOMOLOG"/>
    <property type="match status" value="1"/>
</dbReference>
<dbReference type="GO" id="GO:0006364">
    <property type="term" value="P:rRNA processing"/>
    <property type="evidence" value="ECO:0007669"/>
    <property type="project" value="UniProtKB-KW"/>
</dbReference>
<keyword evidence="4" id="KW-0539">Nucleus</keyword>